<name>A0A839SXN8_9PROT</name>
<dbReference type="NCBIfam" id="NF011648">
    <property type="entry name" value="PRK15066.1"/>
    <property type="match status" value="1"/>
</dbReference>
<proteinExistence type="inferred from homology"/>
<reference evidence="7 8" key="1">
    <citation type="submission" date="2020-08" db="EMBL/GenBank/DDBJ databases">
        <title>Genomic Encyclopedia of Type Strains, Phase III (KMG-III): the genomes of soil and plant-associated and newly described type strains.</title>
        <authorList>
            <person name="Whitman W."/>
        </authorList>
    </citation>
    <scope>NUCLEOTIDE SEQUENCE [LARGE SCALE GENOMIC DNA]</scope>
    <source>
        <strain evidence="7 8">CECT 8803</strain>
    </source>
</reference>
<dbReference type="InterPro" id="IPR052522">
    <property type="entry name" value="ABC-2_transport_permease"/>
</dbReference>
<dbReference type="InterPro" id="IPR013525">
    <property type="entry name" value="ABC2_TM"/>
</dbReference>
<dbReference type="Proteomes" id="UP000581135">
    <property type="component" value="Unassembled WGS sequence"/>
</dbReference>
<protein>
    <recommendedName>
        <fullName evidence="5">Transport permease protein</fullName>
    </recommendedName>
</protein>
<dbReference type="PRINTS" id="PR00164">
    <property type="entry name" value="ABC2TRNSPORT"/>
</dbReference>
<comment type="similarity">
    <text evidence="5">Belongs to the ABC-2 integral membrane protein family.</text>
</comment>
<comment type="subcellular location">
    <subcellularLocation>
        <location evidence="5">Cell inner membrane</location>
        <topology evidence="5">Multi-pass membrane protein</topology>
    </subcellularLocation>
    <subcellularLocation>
        <location evidence="1">Membrane</location>
        <topology evidence="1">Multi-pass membrane protein</topology>
    </subcellularLocation>
</comment>
<dbReference type="GO" id="GO:0140359">
    <property type="term" value="F:ABC-type transporter activity"/>
    <property type="evidence" value="ECO:0007669"/>
    <property type="project" value="InterPro"/>
</dbReference>
<gene>
    <name evidence="7" type="ORF">FHR98_002601</name>
</gene>
<accession>A0A839SXN8</accession>
<organism evidence="7 8">
    <name type="scientific">Limibacillus halophilus</name>
    <dbReference type="NCBI Taxonomy" id="1579333"/>
    <lineage>
        <taxon>Bacteria</taxon>
        <taxon>Pseudomonadati</taxon>
        <taxon>Pseudomonadota</taxon>
        <taxon>Alphaproteobacteria</taxon>
        <taxon>Rhodospirillales</taxon>
        <taxon>Rhodovibrionaceae</taxon>
        <taxon>Limibacillus</taxon>
    </lineage>
</organism>
<feature type="transmembrane region" description="Helical" evidence="5">
    <location>
        <begin position="183"/>
        <end position="202"/>
    </location>
</feature>
<keyword evidence="8" id="KW-1185">Reference proteome</keyword>
<feature type="transmembrane region" description="Helical" evidence="5">
    <location>
        <begin position="118"/>
        <end position="143"/>
    </location>
</feature>
<dbReference type="PIRSF" id="PIRSF006648">
    <property type="entry name" value="DrrB"/>
    <property type="match status" value="1"/>
</dbReference>
<dbReference type="Pfam" id="PF01061">
    <property type="entry name" value="ABC2_membrane"/>
    <property type="match status" value="1"/>
</dbReference>
<feature type="transmembrane region" description="Helical" evidence="5">
    <location>
        <begin position="74"/>
        <end position="98"/>
    </location>
</feature>
<dbReference type="AlphaFoldDB" id="A0A839SXN8"/>
<dbReference type="PROSITE" id="PS51012">
    <property type="entry name" value="ABC_TM2"/>
    <property type="match status" value="1"/>
</dbReference>
<dbReference type="PANTHER" id="PTHR43332:SF2">
    <property type="entry name" value="INNER MEMBRANE TRANSPORT PERMEASE YADH"/>
    <property type="match status" value="1"/>
</dbReference>
<evidence type="ECO:0000313" key="8">
    <source>
        <dbReference type="Proteomes" id="UP000581135"/>
    </source>
</evidence>
<dbReference type="PANTHER" id="PTHR43332">
    <property type="entry name" value="INNER MEMBRANE TRANSPORT PERMEASE YADH-RELATED"/>
    <property type="match status" value="1"/>
</dbReference>
<evidence type="ECO:0000256" key="3">
    <source>
        <dbReference type="ARBA" id="ARBA00022989"/>
    </source>
</evidence>
<comment type="caution">
    <text evidence="7">The sequence shown here is derived from an EMBL/GenBank/DDBJ whole genome shotgun (WGS) entry which is preliminary data.</text>
</comment>
<sequence>MSNTGFDTPLPRQLGVVNWRGFWTLYVKEVRRFLNVFTQTVMAPMVTTLLFLAIFTLALGGRARAPSNIPYDQFLAPGLIMMAMVQNAFANTSSSILIAKVQGNIVDLLMPPLSPAELTLGLILGGITRGLVVGSAVLVGMWIFVPMQIPHPGFVILHALMASSLLSLIGLLGGIWADRFDHIAAITNFVVTPLAFLSGTFYSIERLPDVWQTVAHFNPFFYMIDGFRFGFIDRADGSLLLGVLVLGSANLILGFVCYRLLKSGWRLKS</sequence>
<dbReference type="InterPro" id="IPR047817">
    <property type="entry name" value="ABC2_TM_bact-type"/>
</dbReference>
<feature type="domain" description="ABC transmembrane type-2" evidence="6">
    <location>
        <begin position="35"/>
        <end position="264"/>
    </location>
</feature>
<keyword evidence="5" id="KW-0813">Transport</keyword>
<dbReference type="GO" id="GO:0043190">
    <property type="term" value="C:ATP-binding cassette (ABC) transporter complex"/>
    <property type="evidence" value="ECO:0007669"/>
    <property type="project" value="InterPro"/>
</dbReference>
<evidence type="ECO:0000256" key="5">
    <source>
        <dbReference type="RuleBase" id="RU361157"/>
    </source>
</evidence>
<feature type="transmembrane region" description="Helical" evidence="5">
    <location>
        <begin position="41"/>
        <end position="62"/>
    </location>
</feature>
<keyword evidence="2 5" id="KW-0812">Transmembrane</keyword>
<feature type="transmembrane region" description="Helical" evidence="5">
    <location>
        <begin position="155"/>
        <end position="177"/>
    </location>
</feature>
<evidence type="ECO:0000259" key="6">
    <source>
        <dbReference type="PROSITE" id="PS51012"/>
    </source>
</evidence>
<feature type="transmembrane region" description="Helical" evidence="5">
    <location>
        <begin position="238"/>
        <end position="261"/>
    </location>
</feature>
<keyword evidence="3 5" id="KW-1133">Transmembrane helix</keyword>
<evidence type="ECO:0000313" key="7">
    <source>
        <dbReference type="EMBL" id="MBB3066296.1"/>
    </source>
</evidence>
<dbReference type="InterPro" id="IPR000412">
    <property type="entry name" value="ABC_2_transport"/>
</dbReference>
<dbReference type="EMBL" id="JACHXA010000007">
    <property type="protein sequence ID" value="MBB3066296.1"/>
    <property type="molecule type" value="Genomic_DNA"/>
</dbReference>
<keyword evidence="4 5" id="KW-0472">Membrane</keyword>
<dbReference type="RefSeq" id="WP_183417110.1">
    <property type="nucleotide sequence ID" value="NZ_JACHXA010000007.1"/>
</dbReference>
<evidence type="ECO:0000256" key="1">
    <source>
        <dbReference type="ARBA" id="ARBA00004141"/>
    </source>
</evidence>
<evidence type="ECO:0000256" key="4">
    <source>
        <dbReference type="ARBA" id="ARBA00023136"/>
    </source>
</evidence>
<evidence type="ECO:0000256" key="2">
    <source>
        <dbReference type="ARBA" id="ARBA00022692"/>
    </source>
</evidence>
<keyword evidence="5" id="KW-1003">Cell membrane</keyword>